<dbReference type="Gene3D" id="1.10.10.1320">
    <property type="entry name" value="Anti-sigma factor, zinc-finger domain"/>
    <property type="match status" value="1"/>
</dbReference>
<keyword evidence="3" id="KW-1133">Transmembrane helix</keyword>
<name>A0A290ZA89_9PSEU</name>
<evidence type="ECO:0000256" key="1">
    <source>
        <dbReference type="ARBA" id="ARBA00023015"/>
    </source>
</evidence>
<accession>A0A290ZA89</accession>
<evidence type="ECO:0000256" key="2">
    <source>
        <dbReference type="ARBA" id="ARBA00023163"/>
    </source>
</evidence>
<keyword evidence="2" id="KW-0804">Transcription</keyword>
<keyword evidence="3" id="KW-0812">Transmembrane</keyword>
<feature type="transmembrane region" description="Helical" evidence="3">
    <location>
        <begin position="230"/>
        <end position="251"/>
    </location>
</feature>
<dbReference type="RefSeq" id="WP_096495721.1">
    <property type="nucleotide sequence ID" value="NZ_CP023445.1"/>
</dbReference>
<feature type="transmembrane region" description="Helical" evidence="3">
    <location>
        <begin position="158"/>
        <end position="184"/>
    </location>
</feature>
<evidence type="ECO:0000313" key="5">
    <source>
        <dbReference type="Proteomes" id="UP000218505"/>
    </source>
</evidence>
<dbReference type="Proteomes" id="UP000218505">
    <property type="component" value="Chromosome"/>
</dbReference>
<dbReference type="KEGG" id="apre:CNX65_23585"/>
<evidence type="ECO:0008006" key="6">
    <source>
        <dbReference type="Google" id="ProtNLM"/>
    </source>
</evidence>
<feature type="transmembrane region" description="Helical" evidence="3">
    <location>
        <begin position="196"/>
        <end position="218"/>
    </location>
</feature>
<gene>
    <name evidence="4" type="ORF">CNX65_23585</name>
</gene>
<organism evidence="4 5">
    <name type="scientific">Actinosynnema pretiosum</name>
    <dbReference type="NCBI Taxonomy" id="42197"/>
    <lineage>
        <taxon>Bacteria</taxon>
        <taxon>Bacillati</taxon>
        <taxon>Actinomycetota</taxon>
        <taxon>Actinomycetes</taxon>
        <taxon>Pseudonocardiales</taxon>
        <taxon>Pseudonocardiaceae</taxon>
        <taxon>Actinosynnema</taxon>
    </lineage>
</organism>
<feature type="transmembrane region" description="Helical" evidence="3">
    <location>
        <begin position="75"/>
        <end position="100"/>
    </location>
</feature>
<sequence>MTHPSDELVRAYAAGLELADDRLWAVEGHLERCGHCRGRLAGAAPPLPLLDAVWAGVEPRLGAPPRRRRPVRRAVTAWLTPVMAPWLVVVALLVVGVVVADLLLGGPSALRTPWVQLLAPVLPVLGVAVSWSRGLDPAYEAVAATPRSGLNLVLRRTAAVLGVLAPLLGVGSWVTGASVVLWLLPCLALTTSALALGSVIGVLPAALALGGTWAALVVLPHAAEAAPLDVFTGALPVWGAVLLLASVVVVLRRGRFDQLGAHR</sequence>
<evidence type="ECO:0000313" key="4">
    <source>
        <dbReference type="EMBL" id="ATE55892.1"/>
    </source>
</evidence>
<protein>
    <recommendedName>
        <fullName evidence="6">Integral membrane protein</fullName>
    </recommendedName>
</protein>
<dbReference type="InterPro" id="IPR041916">
    <property type="entry name" value="Anti_sigma_zinc_sf"/>
</dbReference>
<dbReference type="EMBL" id="CP023445">
    <property type="protein sequence ID" value="ATE55892.1"/>
    <property type="molecule type" value="Genomic_DNA"/>
</dbReference>
<keyword evidence="3" id="KW-0472">Membrane</keyword>
<keyword evidence="5" id="KW-1185">Reference proteome</keyword>
<dbReference type="AlphaFoldDB" id="A0A290ZA89"/>
<evidence type="ECO:0000256" key="3">
    <source>
        <dbReference type="SAM" id="Phobius"/>
    </source>
</evidence>
<reference evidence="4" key="1">
    <citation type="submission" date="2017-09" db="EMBL/GenBank/DDBJ databases">
        <title>Complete Genome Sequence of ansamitocin-producing Bacterium Actinosynnema pretiosum X47.</title>
        <authorList>
            <person name="Cao G."/>
            <person name="Zong G."/>
            <person name="Zhong C."/>
            <person name="Fu J."/>
        </authorList>
    </citation>
    <scope>NUCLEOTIDE SEQUENCE [LARGE SCALE GENOMIC DNA]</scope>
    <source>
        <strain evidence="4">X47</strain>
    </source>
</reference>
<keyword evidence="1" id="KW-0805">Transcription regulation</keyword>
<proteinExistence type="predicted"/>